<dbReference type="InterPro" id="IPR016132">
    <property type="entry name" value="Phyto_chromo_attachment"/>
</dbReference>
<keyword evidence="1" id="KW-0600">Photoreceptor protein</keyword>
<protein>
    <submittedName>
        <fullName evidence="7">GAF domain-containing protein</fullName>
    </submittedName>
</protein>
<dbReference type="SUPFAM" id="SSF55781">
    <property type="entry name" value="GAF domain-like"/>
    <property type="match status" value="2"/>
</dbReference>
<evidence type="ECO:0000256" key="3">
    <source>
        <dbReference type="ARBA" id="ARBA00022991"/>
    </source>
</evidence>
<dbReference type="SMART" id="SM00065">
    <property type="entry name" value="GAF"/>
    <property type="match status" value="1"/>
</dbReference>
<dbReference type="PRINTS" id="PR01033">
    <property type="entry name" value="PHYTOCHROME"/>
</dbReference>
<dbReference type="InterPro" id="IPR035965">
    <property type="entry name" value="PAS-like_dom_sf"/>
</dbReference>
<dbReference type="Gene3D" id="3.30.450.20">
    <property type="entry name" value="PAS domain"/>
    <property type="match status" value="2"/>
</dbReference>
<dbReference type="RefSeq" id="WP_290315327.1">
    <property type="nucleotide sequence ID" value="NZ_JAUFPN010000037.1"/>
</dbReference>
<evidence type="ECO:0000256" key="5">
    <source>
        <dbReference type="SAM" id="MobiDB-lite"/>
    </source>
</evidence>
<dbReference type="InterPro" id="IPR003018">
    <property type="entry name" value="GAF"/>
</dbReference>
<keyword evidence="8" id="KW-1185">Reference proteome</keyword>
<dbReference type="InterPro" id="IPR001294">
    <property type="entry name" value="Phytochrome"/>
</dbReference>
<evidence type="ECO:0000313" key="7">
    <source>
        <dbReference type="EMBL" id="MDN3563584.1"/>
    </source>
</evidence>
<dbReference type="Pfam" id="PF01590">
    <property type="entry name" value="GAF"/>
    <property type="match status" value="1"/>
</dbReference>
<dbReference type="Gene3D" id="3.30.450.270">
    <property type="match status" value="1"/>
</dbReference>
<keyword evidence="3" id="KW-0157">Chromophore</keyword>
<evidence type="ECO:0000256" key="1">
    <source>
        <dbReference type="ARBA" id="ARBA00022543"/>
    </source>
</evidence>
<dbReference type="Gene3D" id="3.30.450.40">
    <property type="match status" value="2"/>
</dbReference>
<organism evidence="7 8">
    <name type="scientific">Paeniroseomonas aquatica</name>
    <dbReference type="NCBI Taxonomy" id="373043"/>
    <lineage>
        <taxon>Bacteria</taxon>
        <taxon>Pseudomonadati</taxon>
        <taxon>Pseudomonadota</taxon>
        <taxon>Alphaproteobacteria</taxon>
        <taxon>Acetobacterales</taxon>
        <taxon>Acetobacteraceae</taxon>
        <taxon>Paeniroseomonas</taxon>
    </lineage>
</organism>
<dbReference type="EMBL" id="JAUFPN010000037">
    <property type="protein sequence ID" value="MDN3563584.1"/>
    <property type="molecule type" value="Genomic_DNA"/>
</dbReference>
<gene>
    <name evidence="7" type="ORF">QWZ14_04245</name>
</gene>
<evidence type="ECO:0000259" key="6">
    <source>
        <dbReference type="PROSITE" id="PS50046"/>
    </source>
</evidence>
<dbReference type="InterPro" id="IPR043150">
    <property type="entry name" value="Phytochrome_PHY_sf"/>
</dbReference>
<evidence type="ECO:0000313" key="8">
    <source>
        <dbReference type="Proteomes" id="UP001529369"/>
    </source>
</evidence>
<dbReference type="InterPro" id="IPR029016">
    <property type="entry name" value="GAF-like_dom_sf"/>
</dbReference>
<dbReference type="InterPro" id="IPR013515">
    <property type="entry name" value="Phytochrome_cen-reg"/>
</dbReference>
<dbReference type="Proteomes" id="UP001529369">
    <property type="component" value="Unassembled WGS sequence"/>
</dbReference>
<accession>A0ABT8A1L6</accession>
<dbReference type="PANTHER" id="PTHR43065:SF42">
    <property type="entry name" value="TWO-COMPONENT SENSOR PPRA"/>
    <property type="match status" value="1"/>
</dbReference>
<keyword evidence="4" id="KW-0675">Receptor</keyword>
<sequence>MPLSDTARSILTEASQHSLGIAAPPATLPAAARHAVLRSLLRQGLVAEQSAPGGHLVLGWRRTDGSTATVLITNAGRQAIGYGEPRNAVDPLAPTGSAPVDALAEPHSESLVAPTTSPVGECDEGDKGAGGPSTLTDCDREVIHIPGAVQAHGVLLVVSEPDLDLPQHFRHLLAAVHLAPSLTAIGGEAVRHLRSITGFGRIMLYRFLENGAGEVIAEDRRDDLEPFLGLRYPASDIPAQARRLFVLNPLRVWAGTDGEPAPMVPVVDAVTAPPLDMSRCVLRAASPIHLEYLRNMGVGASMGLSIVRDGALWGLIACHHMTARRVPHAQRIVLEALGHLLAVQIEAKEREERSAEMVRLQAWTVATLAALGASGGSAEALRCLGLRLLQFVKATGAAVHLGGRTSTLGMAPDAAMVAELANWLGSSRPGQVVATDRLSEDWAVGLNAPRRYHTECWPCPPRARAATM</sequence>
<dbReference type="Pfam" id="PF00360">
    <property type="entry name" value="PHY"/>
    <property type="match status" value="1"/>
</dbReference>
<dbReference type="PROSITE" id="PS50046">
    <property type="entry name" value="PHYTOCHROME_2"/>
    <property type="match status" value="1"/>
</dbReference>
<feature type="domain" description="Phytochrome chromophore attachment site" evidence="6">
    <location>
        <begin position="181"/>
        <end position="339"/>
    </location>
</feature>
<reference evidence="8" key="1">
    <citation type="journal article" date="2019" name="Int. J. Syst. Evol. Microbiol.">
        <title>The Global Catalogue of Microorganisms (GCM) 10K type strain sequencing project: providing services to taxonomists for standard genome sequencing and annotation.</title>
        <authorList>
            <consortium name="The Broad Institute Genomics Platform"/>
            <consortium name="The Broad Institute Genome Sequencing Center for Infectious Disease"/>
            <person name="Wu L."/>
            <person name="Ma J."/>
        </authorList>
    </citation>
    <scope>NUCLEOTIDE SEQUENCE [LARGE SCALE GENOMIC DNA]</scope>
    <source>
        <strain evidence="8">CECT 7131</strain>
    </source>
</reference>
<name>A0ABT8A1L6_9PROT</name>
<evidence type="ECO:0000256" key="4">
    <source>
        <dbReference type="ARBA" id="ARBA00023170"/>
    </source>
</evidence>
<feature type="region of interest" description="Disordered" evidence="5">
    <location>
        <begin position="108"/>
        <end position="134"/>
    </location>
</feature>
<evidence type="ECO:0000256" key="2">
    <source>
        <dbReference type="ARBA" id="ARBA00022606"/>
    </source>
</evidence>
<comment type="caution">
    <text evidence="7">The sequence shown here is derived from an EMBL/GenBank/DDBJ whole genome shotgun (WGS) entry which is preliminary data.</text>
</comment>
<dbReference type="SUPFAM" id="SSF55785">
    <property type="entry name" value="PYP-like sensor domain (PAS domain)"/>
    <property type="match status" value="1"/>
</dbReference>
<dbReference type="InterPro" id="IPR013654">
    <property type="entry name" value="PAS_2"/>
</dbReference>
<proteinExistence type="predicted"/>
<dbReference type="Pfam" id="PF08446">
    <property type="entry name" value="PAS_2"/>
    <property type="match status" value="1"/>
</dbReference>
<keyword evidence="2" id="KW-0716">Sensory transduction</keyword>
<dbReference type="PANTHER" id="PTHR43065">
    <property type="entry name" value="SENSOR HISTIDINE KINASE"/>
    <property type="match status" value="1"/>
</dbReference>